<dbReference type="EMBL" id="AP023287">
    <property type="protein sequence ID" value="BCI55039.1"/>
    <property type="molecule type" value="Genomic_DNA"/>
</dbReference>
<feature type="compositionally biased region" description="Basic and acidic residues" evidence="1">
    <location>
        <begin position="418"/>
        <end position="430"/>
    </location>
</feature>
<name>A0A6S6P9E1_9MYCO</name>
<dbReference type="RefSeq" id="WP_185292802.1">
    <property type="nucleotide sequence ID" value="NZ_AP023287.1"/>
</dbReference>
<feature type="transmembrane region" description="Helical" evidence="2">
    <location>
        <begin position="24"/>
        <end position="47"/>
    </location>
</feature>
<dbReference type="AlphaFoldDB" id="A0A6S6P9E1"/>
<feature type="compositionally biased region" description="Acidic residues" evidence="1">
    <location>
        <begin position="368"/>
        <end position="381"/>
    </location>
</feature>
<organism evidence="4 5">
    <name type="scientific">Mycolicibacterium litorale</name>
    <dbReference type="NCBI Taxonomy" id="758802"/>
    <lineage>
        <taxon>Bacteria</taxon>
        <taxon>Bacillati</taxon>
        <taxon>Actinomycetota</taxon>
        <taxon>Actinomycetes</taxon>
        <taxon>Mycobacteriales</taxon>
        <taxon>Mycobacteriaceae</taxon>
        <taxon>Mycolicibacterium</taxon>
    </lineage>
</organism>
<accession>A0A6S6P9E1</accession>
<dbReference type="Pfam" id="PF08237">
    <property type="entry name" value="PE-PPE"/>
    <property type="match status" value="1"/>
</dbReference>
<evidence type="ECO:0000259" key="3">
    <source>
        <dbReference type="Pfam" id="PF08237"/>
    </source>
</evidence>
<evidence type="ECO:0000256" key="1">
    <source>
        <dbReference type="SAM" id="MobiDB-lite"/>
    </source>
</evidence>
<feature type="domain" description="PE-PPE" evidence="3">
    <location>
        <begin position="265"/>
        <end position="319"/>
    </location>
</feature>
<proteinExistence type="predicted"/>
<keyword evidence="2" id="KW-0472">Membrane</keyword>
<dbReference type="InterPro" id="IPR013228">
    <property type="entry name" value="PE-PPE_C"/>
</dbReference>
<reference evidence="4 5" key="1">
    <citation type="submission" date="2020-07" db="EMBL/GenBank/DDBJ databases">
        <title>Complete genome sequence of Mycolicibacterium litorale like strain isolated from cardiac implantable electronic device infection.</title>
        <authorList>
            <person name="Fukano H."/>
            <person name="Miyama H."/>
            <person name="Hoshino Y."/>
        </authorList>
    </citation>
    <scope>NUCLEOTIDE SEQUENCE [LARGE SCALE GENOMIC DNA]</scope>
    <source>
        <strain evidence="4 5">NIIDNTM18</strain>
    </source>
</reference>
<feature type="compositionally biased region" description="Low complexity" evidence="1">
    <location>
        <begin position="382"/>
        <end position="398"/>
    </location>
</feature>
<dbReference type="Proteomes" id="UP000515734">
    <property type="component" value="Chromosome"/>
</dbReference>
<evidence type="ECO:0000313" key="4">
    <source>
        <dbReference type="EMBL" id="BCI55039.1"/>
    </source>
</evidence>
<keyword evidence="2" id="KW-0812">Transmembrane</keyword>
<evidence type="ECO:0000313" key="5">
    <source>
        <dbReference type="Proteomes" id="UP000515734"/>
    </source>
</evidence>
<evidence type="ECO:0000256" key="2">
    <source>
        <dbReference type="SAM" id="Phobius"/>
    </source>
</evidence>
<protein>
    <recommendedName>
        <fullName evidence="3">PE-PPE domain-containing protein</fullName>
    </recommendedName>
</protein>
<keyword evidence="2" id="KW-1133">Transmembrane helix</keyword>
<gene>
    <name evidence="4" type="ORF">NIIDNTM18_43170</name>
</gene>
<feature type="region of interest" description="Disordered" evidence="1">
    <location>
        <begin position="347"/>
        <end position="447"/>
    </location>
</feature>
<sequence length="447" mass="47030">MANHRAEPCRRAADRATAGRLRRAVLPAAFSSAIVASVVAAGGVAVVHPDAVASTMYELSALITEGSSTNPTGAGIEDFYGGRFAEGRDRVTVNFFTGPFGVYDALTANATDDDNLVLSSGWGAANVSLLLTYLDATGGDDPVGTNAVYVLDNSVARPNGGFGTRYPVFAVIGVNPLPTPTSPGAKVVDVGYEYDINGNTPAYVLNPFAMANSLATYFDNRLNQNEVDLPVDADGNLDLTAEECDTSCHASIDNGENTTITLDTGETVVIKQVGQTTYISFRRDGLPLLQPLRTYGGEAGNRFADAIEDPLTDLVNFGYPGNDPLADPDVYRPAAALPTPRETATFLRNLADPHNNTRPRATVRPTEDEPVVVEETEEESETTQPSSGSQPSGVRRPGSVGSIIRNTINRLTNAAPKKTTDKGADTKADEPAPDTADSAAGDAAETD</sequence>